<sequence>MYALMTLISAGVEAGAGAMARTIGRARRRRALGAAEPLTGNTPGSPREVTGQAVAGPAGLVTAPLTGRPCVWYSVTVVERYRAWRPGPFGPTRVVRELTAAERTSGPLYVTGDTAAVRVDPRGAELELGEPSFTEFEDSPYGPLAARLATLLGAPPRPRHRDRTIGFLVEERVVAAGEPLRIVGAARTELGDLVLGKSTLLPLIISRHVPVSSPGD</sequence>
<keyword evidence="5" id="KW-0812">Transmembrane</keyword>
<feature type="domain" description="E3 Ubiquitin ligase MUL1-like" evidence="12">
    <location>
        <begin position="81"/>
        <end position="207"/>
    </location>
</feature>
<evidence type="ECO:0000256" key="3">
    <source>
        <dbReference type="ARBA" id="ARBA00012483"/>
    </source>
</evidence>
<evidence type="ECO:0000256" key="8">
    <source>
        <dbReference type="ARBA" id="ARBA00022786"/>
    </source>
</evidence>
<evidence type="ECO:0000256" key="4">
    <source>
        <dbReference type="ARBA" id="ARBA00022679"/>
    </source>
</evidence>
<dbReference type="Pfam" id="PF12483">
    <property type="entry name" value="GIDE"/>
    <property type="match status" value="1"/>
</dbReference>
<keyword evidence="11" id="KW-0472">Membrane</keyword>
<reference evidence="13 14" key="1">
    <citation type="journal article" date="2019" name="Int. J. Syst. Evol. Microbiol.">
        <title>The Global Catalogue of Microorganisms (GCM) 10K type strain sequencing project: providing services to taxonomists for standard genome sequencing and annotation.</title>
        <authorList>
            <consortium name="The Broad Institute Genomics Platform"/>
            <consortium name="The Broad Institute Genome Sequencing Center for Infectious Disease"/>
            <person name="Wu L."/>
            <person name="Ma J."/>
        </authorList>
    </citation>
    <scope>NUCLEOTIDE SEQUENCE [LARGE SCALE GENOMIC DNA]</scope>
    <source>
        <strain evidence="13 14">JCM 3146</strain>
    </source>
</reference>
<comment type="subcellular location">
    <subcellularLocation>
        <location evidence="2">Membrane</location>
        <topology evidence="2">Multi-pass membrane protein</topology>
    </subcellularLocation>
</comment>
<evidence type="ECO:0000259" key="12">
    <source>
        <dbReference type="Pfam" id="PF12483"/>
    </source>
</evidence>
<keyword evidence="4" id="KW-0808">Transferase</keyword>
<keyword evidence="8" id="KW-0833">Ubl conjugation pathway</keyword>
<dbReference type="EMBL" id="BAAABM010000066">
    <property type="protein sequence ID" value="GAA0367202.1"/>
    <property type="molecule type" value="Genomic_DNA"/>
</dbReference>
<evidence type="ECO:0000256" key="10">
    <source>
        <dbReference type="ARBA" id="ARBA00022989"/>
    </source>
</evidence>
<evidence type="ECO:0000256" key="2">
    <source>
        <dbReference type="ARBA" id="ARBA00004141"/>
    </source>
</evidence>
<keyword evidence="10" id="KW-1133">Transmembrane helix</keyword>
<organism evidence="13 14">
    <name type="scientific">Actinoallomurus spadix</name>
    <dbReference type="NCBI Taxonomy" id="79912"/>
    <lineage>
        <taxon>Bacteria</taxon>
        <taxon>Bacillati</taxon>
        <taxon>Actinomycetota</taxon>
        <taxon>Actinomycetes</taxon>
        <taxon>Streptosporangiales</taxon>
        <taxon>Thermomonosporaceae</taxon>
        <taxon>Actinoallomurus</taxon>
    </lineage>
</organism>
<name>A0ABN0XLD3_9ACTN</name>
<protein>
    <recommendedName>
        <fullName evidence="3">RING-type E3 ubiquitin transferase</fullName>
        <ecNumber evidence="3">2.3.2.27</ecNumber>
    </recommendedName>
</protein>
<evidence type="ECO:0000256" key="6">
    <source>
        <dbReference type="ARBA" id="ARBA00022723"/>
    </source>
</evidence>
<keyword evidence="7" id="KW-0863">Zinc-finger</keyword>
<evidence type="ECO:0000313" key="13">
    <source>
        <dbReference type="EMBL" id="GAA0367202.1"/>
    </source>
</evidence>
<evidence type="ECO:0000256" key="11">
    <source>
        <dbReference type="ARBA" id="ARBA00023136"/>
    </source>
</evidence>
<evidence type="ECO:0000256" key="9">
    <source>
        <dbReference type="ARBA" id="ARBA00022833"/>
    </source>
</evidence>
<evidence type="ECO:0000313" key="14">
    <source>
        <dbReference type="Proteomes" id="UP001501822"/>
    </source>
</evidence>
<keyword evidence="6" id="KW-0479">Metal-binding</keyword>
<comment type="caution">
    <text evidence="13">The sequence shown here is derived from an EMBL/GenBank/DDBJ whole genome shotgun (WGS) entry which is preliminary data.</text>
</comment>
<gene>
    <name evidence="13" type="ORF">GCM10010151_66410</name>
</gene>
<dbReference type="InterPro" id="IPR022170">
    <property type="entry name" value="MUL1-like"/>
</dbReference>
<dbReference type="Proteomes" id="UP001501822">
    <property type="component" value="Unassembled WGS sequence"/>
</dbReference>
<accession>A0ABN0XLD3</accession>
<keyword evidence="9" id="KW-0862">Zinc</keyword>
<comment type="catalytic activity">
    <reaction evidence="1">
        <text>S-ubiquitinyl-[E2 ubiquitin-conjugating enzyme]-L-cysteine + [acceptor protein]-L-lysine = [E2 ubiquitin-conjugating enzyme]-L-cysteine + N(6)-ubiquitinyl-[acceptor protein]-L-lysine.</text>
        <dbReference type="EC" id="2.3.2.27"/>
    </reaction>
</comment>
<evidence type="ECO:0000256" key="7">
    <source>
        <dbReference type="ARBA" id="ARBA00022771"/>
    </source>
</evidence>
<dbReference type="RefSeq" id="WP_252799178.1">
    <property type="nucleotide sequence ID" value="NZ_BAAABM010000066.1"/>
</dbReference>
<dbReference type="EC" id="2.3.2.27" evidence="3"/>
<evidence type="ECO:0000256" key="1">
    <source>
        <dbReference type="ARBA" id="ARBA00000900"/>
    </source>
</evidence>
<proteinExistence type="predicted"/>
<keyword evidence="14" id="KW-1185">Reference proteome</keyword>
<evidence type="ECO:0000256" key="5">
    <source>
        <dbReference type="ARBA" id="ARBA00022692"/>
    </source>
</evidence>